<dbReference type="HAMAP" id="MF_03176">
    <property type="entry name" value="PIF1"/>
    <property type="match status" value="1"/>
</dbReference>
<comment type="caution">
    <text evidence="18">The sequence shown here is derived from an EMBL/GenBank/DDBJ whole genome shotgun (WGS) entry which is preliminary data.</text>
</comment>
<keyword evidence="12 15" id="KW-0413">Isomerase</keyword>
<keyword evidence="10 15" id="KW-0233">DNA recombination</keyword>
<keyword evidence="5 15" id="KW-0378">Hydrolase</keyword>
<dbReference type="STRING" id="329885.A0A4U0UPF5"/>
<protein>
    <recommendedName>
        <fullName evidence="15">ATP-dependent DNA helicase PIF1</fullName>
        <ecNumber evidence="15">5.6.2.3</ecNumber>
    </recommendedName>
    <alternativeName>
        <fullName evidence="15">DNA 5'-3' helicase PIF1</fullName>
    </alternativeName>
    <alternativeName>
        <fullName evidence="15">DNA repair and recombination helicase PIF1</fullName>
    </alternativeName>
</protein>
<dbReference type="InterPro" id="IPR048293">
    <property type="entry name" value="PIF1_RRM3_pfh1"/>
</dbReference>
<feature type="DNA-binding region" evidence="15">
    <location>
        <begin position="949"/>
        <end position="968"/>
    </location>
</feature>
<keyword evidence="8 15" id="KW-0238">DNA-binding</keyword>
<evidence type="ECO:0000256" key="5">
    <source>
        <dbReference type="ARBA" id="ARBA00022801"/>
    </source>
</evidence>
<feature type="compositionally biased region" description="Basic and acidic residues" evidence="16">
    <location>
        <begin position="486"/>
        <end position="495"/>
    </location>
</feature>
<dbReference type="GO" id="GO:0043139">
    <property type="term" value="F:5'-3' DNA helicase activity"/>
    <property type="evidence" value="ECO:0007669"/>
    <property type="project" value="UniProtKB-UniRule"/>
</dbReference>
<dbReference type="GO" id="GO:0006281">
    <property type="term" value="P:DNA repair"/>
    <property type="evidence" value="ECO:0007669"/>
    <property type="project" value="UniProtKB-UniRule"/>
</dbReference>
<dbReference type="EMBL" id="NAJP01000056">
    <property type="protein sequence ID" value="TKA36916.1"/>
    <property type="molecule type" value="Genomic_DNA"/>
</dbReference>
<evidence type="ECO:0000256" key="1">
    <source>
        <dbReference type="ARBA" id="ARBA00001946"/>
    </source>
</evidence>
<sequence>MAGTRMSFKASFGIERAKEACRTVGDEEGRRWRALVPKGQVRRGGHGLLEVRLSIDWEIALALPGDRATWCVLEEGVARVRTAAGLWVEEARREDNSLEIMVIPSMRIQWFVRKAREECGGGGGDGGGGARFAGKGLQRLSALIPPSRTPPPTHYTTHAQSQHGRPARYSTTAAMLRGAVQKHQEEEFARAKPRDLQNLFSSSPPILPSQPKSAVQSVQPGYRNPLMPATASAVNGAKTVQQGRGVVAGVKRNSSGLAKALGGTSTFEDGIGSQQRPIVLGDSTAVKGPTQMTFDENEFDSDIDLDVEEPVAKRTISYPKLAHQAAVMSPPPNPIVYPTLPRQQQAQPTLPRHTTLPGSGYDAVDILPNASAEMSSQAIPWSSSPTEHHTATRPSFGRFIHVPAGDAQYQPSAPPPAPSMPKLSKRRTLPWLQEDAQHEDEQSTSSIAAATKSRLIKGGADFTPLPKDSKKLALPWNTTASAVKEQQKQFREQNRKKSIKENGATEESIRKAKSTMTRPARVFLSEEQEHVLDLVTEGKKSVFFTGSAGTGKSVLLREIIAALRKKFSREPDRVATTASTGLAACNVGGVTLHSFAGIGLGKEDVSELVRKIKRNQKAKHRWMRTKVLIIDEVSMVDADLFDKLESIARQLRNNGRPFGGIQLVITGDFFQLPPVPDYGRVSKFAFDASTWNTTIEHTIGLHHVFRQKDPVFAGMLNEMREGRLSESSIRAFRSLNRAPEFKDHLESTELFPTRAEVDRANHERLHLLQGESFIFETRDGGAIADKAQRDKLLQNCMAPGTITLKKGAQVMLIKNVDESLVNGSIGRVLGFMSEQQFDHYSAHEEDFNPSQGGTIASSHDAQSTSIQQAFSISTSKKYPLVRFAVADGTSRDLLCQPETWKVELPNGEVQASRVQVPLILAWALSIHKAQGQTLERVRVDLGKVFEKGQAYVALSRATSMAGLQVLRFDPKKVMAHDRVRTFYSNLSRVELEGGGGIVKKTGGGFGRGGAVSRADEYEKRFVEDGM</sequence>
<dbReference type="PANTHER" id="PTHR47642:SF5">
    <property type="entry name" value="ATP-DEPENDENT DNA HELICASE"/>
    <property type="match status" value="1"/>
</dbReference>
<dbReference type="InterPro" id="IPR051055">
    <property type="entry name" value="PIF1_helicase"/>
</dbReference>
<keyword evidence="3 15" id="KW-0547">Nucleotide-binding</keyword>
<comment type="subcellular location">
    <subcellularLocation>
        <location evidence="2">Nucleus</location>
        <location evidence="2">Nucleolus</location>
    </subcellularLocation>
    <subcellularLocation>
        <location evidence="15">Nucleus</location>
    </subcellularLocation>
    <subcellularLocation>
        <location evidence="15">Mitochondrion</location>
    </subcellularLocation>
</comment>
<evidence type="ECO:0000256" key="8">
    <source>
        <dbReference type="ARBA" id="ARBA00023125"/>
    </source>
</evidence>
<dbReference type="GO" id="GO:0005730">
    <property type="term" value="C:nucleolus"/>
    <property type="evidence" value="ECO:0007669"/>
    <property type="project" value="UniProtKB-SubCell"/>
</dbReference>
<dbReference type="Proteomes" id="UP000310066">
    <property type="component" value="Unassembled WGS sequence"/>
</dbReference>
<evidence type="ECO:0000256" key="14">
    <source>
        <dbReference type="ARBA" id="ARBA00048954"/>
    </source>
</evidence>
<dbReference type="Pfam" id="PF21530">
    <property type="entry name" value="Pif1_2B_dom"/>
    <property type="match status" value="1"/>
</dbReference>
<gene>
    <name evidence="15" type="primary">PIF1</name>
    <name evidence="18" type="ORF">B0A54_12758</name>
</gene>
<evidence type="ECO:0000256" key="2">
    <source>
        <dbReference type="ARBA" id="ARBA00004604"/>
    </source>
</evidence>
<comment type="function">
    <text evidence="15">DNA-dependent ATPase and 5'-3' DNA helicase required for the maintenance of both mitochondrial and nuclear genome stability.</text>
</comment>
<feature type="domain" description="AAA+ ATPase" evidence="17">
    <location>
        <begin position="538"/>
        <end position="843"/>
    </location>
</feature>
<dbReference type="SUPFAM" id="SSF52540">
    <property type="entry name" value="P-loop containing nucleoside triphosphate hydrolases"/>
    <property type="match status" value="2"/>
</dbReference>
<dbReference type="CDD" id="cd18809">
    <property type="entry name" value="SF1_C_RecD"/>
    <property type="match status" value="1"/>
</dbReference>
<dbReference type="InterPro" id="IPR003593">
    <property type="entry name" value="AAA+_ATPase"/>
</dbReference>
<dbReference type="Pfam" id="PF05970">
    <property type="entry name" value="PIF1"/>
    <property type="match status" value="1"/>
</dbReference>
<dbReference type="InterPro" id="IPR010285">
    <property type="entry name" value="DNA_helicase_pif1-like_DEAD"/>
</dbReference>
<evidence type="ECO:0000256" key="4">
    <source>
        <dbReference type="ARBA" id="ARBA00022763"/>
    </source>
</evidence>
<feature type="region of interest" description="Disordered" evidence="16">
    <location>
        <begin position="486"/>
        <end position="513"/>
    </location>
</feature>
<organism evidence="18 19">
    <name type="scientific">Friedmanniomyces endolithicus</name>
    <dbReference type="NCBI Taxonomy" id="329885"/>
    <lineage>
        <taxon>Eukaryota</taxon>
        <taxon>Fungi</taxon>
        <taxon>Dikarya</taxon>
        <taxon>Ascomycota</taxon>
        <taxon>Pezizomycotina</taxon>
        <taxon>Dothideomycetes</taxon>
        <taxon>Dothideomycetidae</taxon>
        <taxon>Mycosphaerellales</taxon>
        <taxon>Teratosphaeriaceae</taxon>
        <taxon>Friedmanniomyces</taxon>
    </lineage>
</organism>
<dbReference type="CDD" id="cd18037">
    <property type="entry name" value="DEXSc_Pif1_like"/>
    <property type="match status" value="1"/>
</dbReference>
<keyword evidence="7 15" id="KW-0067">ATP-binding</keyword>
<dbReference type="InterPro" id="IPR027417">
    <property type="entry name" value="P-loop_NTPase"/>
</dbReference>
<comment type="subunit">
    <text evidence="15">Monomer.</text>
</comment>
<keyword evidence="11 15" id="KW-0234">DNA repair</keyword>
<feature type="region of interest" description="Disordered" evidence="16">
    <location>
        <begin position="405"/>
        <end position="425"/>
    </location>
</feature>
<dbReference type="SMART" id="SM00382">
    <property type="entry name" value="AAA"/>
    <property type="match status" value="1"/>
</dbReference>
<comment type="similarity">
    <text evidence="15">Belongs to the helicase family. PIF1 subfamily.</text>
</comment>
<keyword evidence="4 15" id="KW-0227">DNA damage</keyword>
<dbReference type="GO" id="GO:0000723">
    <property type="term" value="P:telomere maintenance"/>
    <property type="evidence" value="ECO:0007669"/>
    <property type="project" value="InterPro"/>
</dbReference>
<evidence type="ECO:0000256" key="6">
    <source>
        <dbReference type="ARBA" id="ARBA00022806"/>
    </source>
</evidence>
<keyword evidence="6 15" id="KW-0347">Helicase</keyword>
<comment type="catalytic activity">
    <reaction evidence="14 15">
        <text>ATP + H2O = ADP + phosphate + H(+)</text>
        <dbReference type="Rhea" id="RHEA:13065"/>
        <dbReference type="ChEBI" id="CHEBI:15377"/>
        <dbReference type="ChEBI" id="CHEBI:15378"/>
        <dbReference type="ChEBI" id="CHEBI:30616"/>
        <dbReference type="ChEBI" id="CHEBI:43474"/>
        <dbReference type="ChEBI" id="CHEBI:456216"/>
        <dbReference type="EC" id="5.6.2.3"/>
    </reaction>
</comment>
<evidence type="ECO:0000256" key="11">
    <source>
        <dbReference type="ARBA" id="ARBA00023204"/>
    </source>
</evidence>
<dbReference type="FunFam" id="3.40.50.300:FF:001226">
    <property type="entry name" value="ATP-dependent DNA helicase PIF1"/>
    <property type="match status" value="1"/>
</dbReference>
<dbReference type="GO" id="GO:0005739">
    <property type="term" value="C:mitochondrion"/>
    <property type="evidence" value="ECO:0007669"/>
    <property type="project" value="UniProtKB-SubCell"/>
</dbReference>
<dbReference type="Gene3D" id="3.40.50.300">
    <property type="entry name" value="P-loop containing nucleotide triphosphate hydrolases"/>
    <property type="match status" value="1"/>
</dbReference>
<evidence type="ECO:0000256" key="7">
    <source>
        <dbReference type="ARBA" id="ARBA00022840"/>
    </source>
</evidence>
<evidence type="ECO:0000259" key="17">
    <source>
        <dbReference type="SMART" id="SM00382"/>
    </source>
</evidence>
<feature type="compositionally biased region" description="Polar residues" evidence="16">
    <location>
        <begin position="154"/>
        <end position="168"/>
    </location>
</feature>
<keyword evidence="13 15" id="KW-0539">Nucleus</keyword>
<keyword evidence="9 15" id="KW-0496">Mitochondrion</keyword>
<name>A0A4U0UPF5_9PEZI</name>
<evidence type="ECO:0000256" key="12">
    <source>
        <dbReference type="ARBA" id="ARBA00023235"/>
    </source>
</evidence>
<proteinExistence type="inferred from homology"/>
<evidence type="ECO:0000256" key="13">
    <source>
        <dbReference type="ARBA" id="ARBA00023242"/>
    </source>
</evidence>
<evidence type="ECO:0000256" key="16">
    <source>
        <dbReference type="SAM" id="MobiDB-lite"/>
    </source>
</evidence>
<dbReference type="AlphaFoldDB" id="A0A4U0UPF5"/>
<evidence type="ECO:0000256" key="15">
    <source>
        <dbReference type="HAMAP-Rule" id="MF_03176"/>
    </source>
</evidence>
<comment type="cofactor">
    <cofactor evidence="1 15">
        <name>Mg(2+)</name>
        <dbReference type="ChEBI" id="CHEBI:18420"/>
    </cofactor>
</comment>
<accession>A0A4U0UPF5</accession>
<dbReference type="GO" id="GO:0006310">
    <property type="term" value="P:DNA recombination"/>
    <property type="evidence" value="ECO:0007669"/>
    <property type="project" value="UniProtKB-UniRule"/>
</dbReference>
<dbReference type="GO" id="GO:0003697">
    <property type="term" value="F:single-stranded DNA binding"/>
    <property type="evidence" value="ECO:0007669"/>
    <property type="project" value="UniProtKB-ARBA"/>
</dbReference>
<feature type="binding site" evidence="15">
    <location>
        <begin position="546"/>
        <end position="553"/>
    </location>
    <ligand>
        <name>ATP</name>
        <dbReference type="ChEBI" id="CHEBI:30616"/>
    </ligand>
</feature>
<dbReference type="EC" id="5.6.2.3" evidence="15"/>
<evidence type="ECO:0000256" key="10">
    <source>
        <dbReference type="ARBA" id="ARBA00023172"/>
    </source>
</evidence>
<evidence type="ECO:0000313" key="18">
    <source>
        <dbReference type="EMBL" id="TKA36916.1"/>
    </source>
</evidence>
<evidence type="ECO:0000256" key="3">
    <source>
        <dbReference type="ARBA" id="ARBA00022741"/>
    </source>
</evidence>
<dbReference type="InterPro" id="IPR049163">
    <property type="entry name" value="Pif1-like_2B_dom"/>
</dbReference>
<evidence type="ECO:0000256" key="9">
    <source>
        <dbReference type="ARBA" id="ARBA00023128"/>
    </source>
</evidence>
<dbReference type="PANTHER" id="PTHR47642">
    <property type="entry name" value="ATP-DEPENDENT DNA HELICASE"/>
    <property type="match status" value="1"/>
</dbReference>
<dbReference type="OrthoDB" id="432234at2759"/>
<feature type="region of interest" description="Disordered" evidence="16">
    <location>
        <begin position="142"/>
        <end position="168"/>
    </location>
</feature>
<dbReference type="GO" id="GO:0005524">
    <property type="term" value="F:ATP binding"/>
    <property type="evidence" value="ECO:0007669"/>
    <property type="project" value="UniProtKB-UniRule"/>
</dbReference>
<evidence type="ECO:0000313" key="19">
    <source>
        <dbReference type="Proteomes" id="UP000310066"/>
    </source>
</evidence>
<dbReference type="GO" id="GO:0016887">
    <property type="term" value="F:ATP hydrolysis activity"/>
    <property type="evidence" value="ECO:0007669"/>
    <property type="project" value="RHEA"/>
</dbReference>
<reference evidence="18 19" key="1">
    <citation type="submission" date="2017-03" db="EMBL/GenBank/DDBJ databases">
        <title>Genomes of endolithic fungi from Antarctica.</title>
        <authorList>
            <person name="Coleine C."/>
            <person name="Masonjones S."/>
            <person name="Stajich J.E."/>
        </authorList>
    </citation>
    <scope>NUCLEOTIDE SEQUENCE [LARGE SCALE GENOMIC DNA]</scope>
    <source>
        <strain evidence="18 19">CCFEE 5311</strain>
    </source>
</reference>